<evidence type="ECO:0000313" key="4">
    <source>
        <dbReference type="Proteomes" id="UP001633002"/>
    </source>
</evidence>
<evidence type="ECO:0000256" key="1">
    <source>
        <dbReference type="SAM" id="Coils"/>
    </source>
</evidence>
<evidence type="ECO:0000256" key="2">
    <source>
        <dbReference type="SAM" id="MobiDB-lite"/>
    </source>
</evidence>
<sequence>MIQDAFSLPEGVHNVPNSVKHERFASWFPHFDNVGKKIFVHTCTRENWVPIIQVINIILLARPRPQELHGKLALAIVSKVDGEPALDYDWATLVLSDVEREIKTLQGHIAKTENRKQKWTYVGIFIAHLCQHLAIEEDGRLDGNEDPIPQITSNEGSVDTDPQTGTEFEWMELGADVPANSSPLRRRMQVIHRHLTLLYRLLIPNRESPAADTIQSDHDDPTTSYPNIDENHGVWYYPDIDDDLDAHEFGEGLQGLQDAYESSDANPDDDFEQDGDQDDDANYEGAHRQNNVARDVEEDSGALPNADYDTRTSPSRRRPVTAEDVADLEHRRDRIWWDVDLLETKKMKMEMEMEDFEASLARADSSLQAASRKHQQVEEDVNNKVRGKEEVEREIAEKEQFWERYLRTLKVQVDGQKHCLNFLTKEGYLDPHMEVNRSNHESAQGECSSRPGLFDGLLAAVQETMESPSEEENLLGSLLAVIEQEAERHNSPPRQSQEETDVESTDPVHSSRLHDDVEGIDIFVDHVLDQVSFLHVCPNAF</sequence>
<keyword evidence="1" id="KW-0175">Coiled coil</keyword>
<reference evidence="3 4" key="1">
    <citation type="submission" date="2024-09" db="EMBL/GenBank/DDBJ databases">
        <title>Chromosome-scale assembly of Riccia sorocarpa.</title>
        <authorList>
            <person name="Paukszto L."/>
        </authorList>
    </citation>
    <scope>NUCLEOTIDE SEQUENCE [LARGE SCALE GENOMIC DNA]</scope>
    <source>
        <strain evidence="3">LP-2024</strain>
        <tissue evidence="3">Aerial parts of the thallus</tissue>
    </source>
</reference>
<feature type="region of interest" description="Disordered" evidence="2">
    <location>
        <begin position="259"/>
        <end position="322"/>
    </location>
</feature>
<proteinExistence type="predicted"/>
<comment type="caution">
    <text evidence="3">The sequence shown here is derived from an EMBL/GenBank/DDBJ whole genome shotgun (WGS) entry which is preliminary data.</text>
</comment>
<accession>A0ABD3H0P8</accession>
<dbReference type="AlphaFoldDB" id="A0ABD3H0P8"/>
<evidence type="ECO:0000313" key="3">
    <source>
        <dbReference type="EMBL" id="KAL3683992.1"/>
    </source>
</evidence>
<feature type="region of interest" description="Disordered" evidence="2">
    <location>
        <begin position="486"/>
        <end position="511"/>
    </location>
</feature>
<dbReference type="EMBL" id="JBJQOH010000006">
    <property type="protein sequence ID" value="KAL3683992.1"/>
    <property type="molecule type" value="Genomic_DNA"/>
</dbReference>
<organism evidence="3 4">
    <name type="scientific">Riccia sorocarpa</name>
    <dbReference type="NCBI Taxonomy" id="122646"/>
    <lineage>
        <taxon>Eukaryota</taxon>
        <taxon>Viridiplantae</taxon>
        <taxon>Streptophyta</taxon>
        <taxon>Embryophyta</taxon>
        <taxon>Marchantiophyta</taxon>
        <taxon>Marchantiopsida</taxon>
        <taxon>Marchantiidae</taxon>
        <taxon>Marchantiales</taxon>
        <taxon>Ricciaceae</taxon>
        <taxon>Riccia</taxon>
    </lineage>
</organism>
<feature type="region of interest" description="Disordered" evidence="2">
    <location>
        <begin position="210"/>
        <end position="236"/>
    </location>
</feature>
<protein>
    <submittedName>
        <fullName evidence="3">Uncharacterized protein</fullName>
    </submittedName>
</protein>
<keyword evidence="4" id="KW-1185">Reference proteome</keyword>
<feature type="coiled-coil region" evidence="1">
    <location>
        <begin position="339"/>
        <end position="394"/>
    </location>
</feature>
<dbReference type="Proteomes" id="UP001633002">
    <property type="component" value="Unassembled WGS sequence"/>
</dbReference>
<gene>
    <name evidence="3" type="ORF">R1sor_002014</name>
</gene>
<feature type="compositionally biased region" description="Acidic residues" evidence="2">
    <location>
        <begin position="266"/>
        <end position="282"/>
    </location>
</feature>
<name>A0ABD3H0P8_9MARC</name>